<gene>
    <name evidence="1" type="ORF">OKA104_LOCUS53105</name>
</gene>
<dbReference type="AlphaFoldDB" id="A0A820QXH9"/>
<sequence>GENQIAIDLIANHVNRELHNRGVKVRNELVHRSDIMCDLPMPSTFYIIEQTAQV</sequence>
<organism evidence="1 2">
    <name type="scientific">Adineta steineri</name>
    <dbReference type="NCBI Taxonomy" id="433720"/>
    <lineage>
        <taxon>Eukaryota</taxon>
        <taxon>Metazoa</taxon>
        <taxon>Spiralia</taxon>
        <taxon>Gnathifera</taxon>
        <taxon>Rotifera</taxon>
        <taxon>Eurotatoria</taxon>
        <taxon>Bdelloidea</taxon>
        <taxon>Adinetida</taxon>
        <taxon>Adinetidae</taxon>
        <taxon>Adineta</taxon>
    </lineage>
</organism>
<evidence type="ECO:0000313" key="2">
    <source>
        <dbReference type="Proteomes" id="UP000663881"/>
    </source>
</evidence>
<name>A0A820QXH9_9BILA</name>
<comment type="caution">
    <text evidence="1">The sequence shown here is derived from an EMBL/GenBank/DDBJ whole genome shotgun (WGS) entry which is preliminary data.</text>
</comment>
<proteinExistence type="predicted"/>
<feature type="non-terminal residue" evidence="1">
    <location>
        <position position="1"/>
    </location>
</feature>
<evidence type="ECO:0000313" key="1">
    <source>
        <dbReference type="EMBL" id="CAF4431509.1"/>
    </source>
</evidence>
<dbReference type="Proteomes" id="UP000663881">
    <property type="component" value="Unassembled WGS sequence"/>
</dbReference>
<dbReference type="EMBL" id="CAJOAY010032311">
    <property type="protein sequence ID" value="CAF4431509.1"/>
    <property type="molecule type" value="Genomic_DNA"/>
</dbReference>
<reference evidence="1" key="1">
    <citation type="submission" date="2021-02" db="EMBL/GenBank/DDBJ databases">
        <authorList>
            <person name="Nowell W R."/>
        </authorList>
    </citation>
    <scope>NUCLEOTIDE SEQUENCE</scope>
</reference>
<feature type="non-terminal residue" evidence="1">
    <location>
        <position position="54"/>
    </location>
</feature>
<accession>A0A820QXH9</accession>
<protein>
    <submittedName>
        <fullName evidence="1">Uncharacterized protein</fullName>
    </submittedName>
</protein>